<evidence type="ECO:0000256" key="7">
    <source>
        <dbReference type="SAM" id="Phobius"/>
    </source>
</evidence>
<dbReference type="InterPro" id="IPR036890">
    <property type="entry name" value="HATPase_C_sf"/>
</dbReference>
<gene>
    <name evidence="9" type="ORF">NE536_19770</name>
</gene>
<dbReference type="AlphaFoldDB" id="A0A9X2WYT1"/>
<dbReference type="EMBL" id="JAMTCC010000046">
    <property type="protein sequence ID" value="MCT7947592.1"/>
    <property type="molecule type" value="Genomic_DNA"/>
</dbReference>
<dbReference type="SMART" id="SM00387">
    <property type="entry name" value="HATPase_c"/>
    <property type="match status" value="1"/>
</dbReference>
<feature type="transmembrane region" description="Helical" evidence="7">
    <location>
        <begin position="121"/>
        <end position="137"/>
    </location>
</feature>
<keyword evidence="3" id="KW-0808">Transferase</keyword>
<name>A0A9X2WYT1_9GAMM</name>
<dbReference type="PANTHER" id="PTHR44936">
    <property type="entry name" value="SENSOR PROTEIN CREC"/>
    <property type="match status" value="1"/>
</dbReference>
<keyword evidence="7" id="KW-0472">Membrane</keyword>
<keyword evidence="6" id="KW-0067">ATP-binding</keyword>
<dbReference type="PANTHER" id="PTHR44936:SF10">
    <property type="entry name" value="SENSOR PROTEIN RSTB"/>
    <property type="match status" value="1"/>
</dbReference>
<dbReference type="InterPro" id="IPR005467">
    <property type="entry name" value="His_kinase_dom"/>
</dbReference>
<evidence type="ECO:0000256" key="5">
    <source>
        <dbReference type="ARBA" id="ARBA00022777"/>
    </source>
</evidence>
<protein>
    <recommendedName>
        <fullName evidence="2">histidine kinase</fullName>
        <ecNumber evidence="2">2.7.13.3</ecNumber>
    </recommendedName>
</protein>
<evidence type="ECO:0000256" key="2">
    <source>
        <dbReference type="ARBA" id="ARBA00012438"/>
    </source>
</evidence>
<dbReference type="Gene3D" id="3.30.565.10">
    <property type="entry name" value="Histidine kinase-like ATPase, C-terminal domain"/>
    <property type="match status" value="1"/>
</dbReference>
<dbReference type="InterPro" id="IPR003594">
    <property type="entry name" value="HATPase_dom"/>
</dbReference>
<keyword evidence="7" id="KW-0812">Transmembrane</keyword>
<evidence type="ECO:0000256" key="1">
    <source>
        <dbReference type="ARBA" id="ARBA00000085"/>
    </source>
</evidence>
<dbReference type="EC" id="2.7.13.3" evidence="2"/>
<organism evidence="9 10">
    <name type="scientific">Shewanella septentrionalis</name>
    <dbReference type="NCBI Taxonomy" id="2952223"/>
    <lineage>
        <taxon>Bacteria</taxon>
        <taxon>Pseudomonadati</taxon>
        <taxon>Pseudomonadota</taxon>
        <taxon>Gammaproteobacteria</taxon>
        <taxon>Alteromonadales</taxon>
        <taxon>Shewanellaceae</taxon>
        <taxon>Shewanella</taxon>
    </lineage>
</organism>
<feature type="transmembrane region" description="Helical" evidence="7">
    <location>
        <begin position="97"/>
        <end position="114"/>
    </location>
</feature>
<dbReference type="Proteomes" id="UP001155604">
    <property type="component" value="Unassembled WGS sequence"/>
</dbReference>
<dbReference type="GO" id="GO:0005886">
    <property type="term" value="C:plasma membrane"/>
    <property type="evidence" value="ECO:0007669"/>
    <property type="project" value="TreeGrafter"/>
</dbReference>
<dbReference type="SUPFAM" id="SSF55874">
    <property type="entry name" value="ATPase domain of HSP90 chaperone/DNA topoisomerase II/histidine kinase"/>
    <property type="match status" value="1"/>
</dbReference>
<dbReference type="Gene3D" id="1.10.287.130">
    <property type="match status" value="1"/>
</dbReference>
<evidence type="ECO:0000256" key="3">
    <source>
        <dbReference type="ARBA" id="ARBA00022679"/>
    </source>
</evidence>
<accession>A0A9X2WYT1</accession>
<keyword evidence="10" id="KW-1185">Reference proteome</keyword>
<feature type="domain" description="Histidine kinase" evidence="8">
    <location>
        <begin position="207"/>
        <end position="418"/>
    </location>
</feature>
<keyword evidence="7" id="KW-1133">Transmembrane helix</keyword>
<comment type="catalytic activity">
    <reaction evidence="1">
        <text>ATP + protein L-histidine = ADP + protein N-phospho-L-histidine.</text>
        <dbReference type="EC" id="2.7.13.3"/>
    </reaction>
</comment>
<evidence type="ECO:0000313" key="10">
    <source>
        <dbReference type="Proteomes" id="UP001155604"/>
    </source>
</evidence>
<comment type="caution">
    <text evidence="9">The sequence shown here is derived from an EMBL/GenBank/DDBJ whole genome shotgun (WGS) entry which is preliminary data.</text>
</comment>
<proteinExistence type="predicted"/>
<evidence type="ECO:0000313" key="9">
    <source>
        <dbReference type="EMBL" id="MCT7947592.1"/>
    </source>
</evidence>
<evidence type="ECO:0000256" key="4">
    <source>
        <dbReference type="ARBA" id="ARBA00022741"/>
    </source>
</evidence>
<keyword evidence="4" id="KW-0547">Nucleotide-binding</keyword>
<evidence type="ECO:0000259" key="8">
    <source>
        <dbReference type="PROSITE" id="PS50109"/>
    </source>
</evidence>
<feature type="transmembrane region" description="Helical" evidence="7">
    <location>
        <begin position="21"/>
        <end position="39"/>
    </location>
</feature>
<dbReference type="Pfam" id="PF02518">
    <property type="entry name" value="HATPase_c"/>
    <property type="match status" value="1"/>
</dbReference>
<dbReference type="PROSITE" id="PS50109">
    <property type="entry name" value="HIS_KIN"/>
    <property type="match status" value="1"/>
</dbReference>
<reference evidence="9" key="1">
    <citation type="journal article" date="2023" name="Int. J. Syst. Evol. Microbiol.">
        <title>&lt;i&gt;Shewanella septentrionalis&lt;/i&gt; sp. nov. and &lt;i&gt;Shewanella holmiensis&lt;/i&gt; sp. nov., isolated from Baltic Sea water and sediments.</title>
        <authorList>
            <person name="Martin-Rodriguez A.J."/>
            <person name="Thorell K."/>
            <person name="Joffre E."/>
            <person name="Jensie-Markopoulos S."/>
            <person name="Moore E.R.B."/>
            <person name="Sjoling A."/>
        </authorList>
    </citation>
    <scope>NUCLEOTIDE SEQUENCE</scope>
    <source>
        <strain evidence="9">SP1W3</strain>
    </source>
</reference>
<evidence type="ECO:0000256" key="6">
    <source>
        <dbReference type="ARBA" id="ARBA00022840"/>
    </source>
</evidence>
<keyword evidence="5 9" id="KW-0418">Kinase</keyword>
<feature type="transmembrane region" description="Helical" evidence="7">
    <location>
        <begin position="157"/>
        <end position="175"/>
    </location>
</feature>
<sequence length="436" mass="47543">MAKILGTSLQAADQVALLRSLGLLLQIGLTMFAADTFGLSLQMEPLVHVLVLEVLYLSLTLALRKPLFAKERGLFIALSLDTLFWISWLHFSGGATNAFISLLLLPIALAAVTLPIWAPWALTAISTLAYSLMIFIVPESPMQHHGMDMSSHYLGMWFNFVISALVMTTSVALITKRMRRQDAQLAYMREGQLRQEQLLALGTASAQMAHQLATPLSSLRLLLDEVKEDMSGTSITVVEMETALGRCEHTLAELRLATESIRDRRQRPQKIAELVDGLKQKTLLLMPQTELNWLFTCAPEQLAEQSILTDMSLTPAIMALIENAARASVETLGAPQVDINLDIAPSEAQIYLQIRDYGPGIAPSLLPQLGTLLIESPKGLGVALLLSHASLERLGAELILANHPQGGTVAQIRFTILKDKAASLSPNTKAADGVRS</sequence>
<dbReference type="GO" id="GO:0005524">
    <property type="term" value="F:ATP binding"/>
    <property type="evidence" value="ECO:0007669"/>
    <property type="project" value="UniProtKB-KW"/>
</dbReference>
<dbReference type="GO" id="GO:0000155">
    <property type="term" value="F:phosphorelay sensor kinase activity"/>
    <property type="evidence" value="ECO:0007669"/>
    <property type="project" value="TreeGrafter"/>
</dbReference>
<dbReference type="RefSeq" id="WP_261273768.1">
    <property type="nucleotide sequence ID" value="NZ_JAMTCC010000046.1"/>
</dbReference>
<dbReference type="InterPro" id="IPR050980">
    <property type="entry name" value="2C_sensor_his_kinase"/>
</dbReference>